<dbReference type="EMBL" id="NBNE01002658">
    <property type="protein sequence ID" value="OWZ09814.1"/>
    <property type="molecule type" value="Genomic_DNA"/>
</dbReference>
<dbReference type="STRING" id="4795.A0A225VXE4"/>
<evidence type="ECO:0000313" key="4">
    <source>
        <dbReference type="Proteomes" id="UP000198211"/>
    </source>
</evidence>
<name>A0A225VXE4_9STRA</name>
<feature type="compositionally biased region" description="Basic and acidic residues" evidence="1">
    <location>
        <begin position="12"/>
        <end position="21"/>
    </location>
</feature>
<sequence>MPSTTGIKRQKMTPERVKPSDDQLAQEDDQVLVASEVVKPSDDQLAQEDDQVLVASEALPKTYTEATSGDDQDERKKTIVSELELLTTNKKWKLVPRPAHQRPIRCRLVFALKRNDKGEVVRHKARLVTKETYAPVAYLNSIRAVLAKCCAEGFEIEQCYVDTAFLYGKVDEEIYMELPEGLCEIRTLVDAEGEENVVCLLLQSLYSLKEASRVWNETINGHVESMGFKAADADHLR</sequence>
<dbReference type="Pfam" id="PF07727">
    <property type="entry name" value="RVT_2"/>
    <property type="match status" value="1"/>
</dbReference>
<evidence type="ECO:0000259" key="2">
    <source>
        <dbReference type="Pfam" id="PF07727"/>
    </source>
</evidence>
<comment type="caution">
    <text evidence="3">The sequence shown here is derived from an EMBL/GenBank/DDBJ whole genome shotgun (WGS) entry which is preliminary data.</text>
</comment>
<keyword evidence="3" id="KW-0808">Transferase</keyword>
<accession>A0A225VXE4</accession>
<keyword evidence="4" id="KW-1185">Reference proteome</keyword>
<feature type="region of interest" description="Disordered" evidence="1">
    <location>
        <begin position="1"/>
        <end position="25"/>
    </location>
</feature>
<organism evidence="3 4">
    <name type="scientific">Phytophthora megakarya</name>
    <dbReference type="NCBI Taxonomy" id="4795"/>
    <lineage>
        <taxon>Eukaryota</taxon>
        <taxon>Sar</taxon>
        <taxon>Stramenopiles</taxon>
        <taxon>Oomycota</taxon>
        <taxon>Peronosporomycetes</taxon>
        <taxon>Peronosporales</taxon>
        <taxon>Peronosporaceae</taxon>
        <taxon>Phytophthora</taxon>
    </lineage>
</organism>
<dbReference type="OrthoDB" id="117555at2759"/>
<dbReference type="GO" id="GO:0003964">
    <property type="term" value="F:RNA-directed DNA polymerase activity"/>
    <property type="evidence" value="ECO:0007669"/>
    <property type="project" value="UniProtKB-KW"/>
</dbReference>
<protein>
    <submittedName>
        <fullName evidence="3">Reverse transcriptase</fullName>
    </submittedName>
</protein>
<proteinExistence type="predicted"/>
<dbReference type="Proteomes" id="UP000198211">
    <property type="component" value="Unassembled WGS sequence"/>
</dbReference>
<evidence type="ECO:0000256" key="1">
    <source>
        <dbReference type="SAM" id="MobiDB-lite"/>
    </source>
</evidence>
<evidence type="ECO:0000313" key="3">
    <source>
        <dbReference type="EMBL" id="OWZ09814.1"/>
    </source>
</evidence>
<reference evidence="4" key="1">
    <citation type="submission" date="2017-03" db="EMBL/GenBank/DDBJ databases">
        <title>Phytopthora megakarya and P. palmivora, two closely related causual agents of cacao black pod achieved similar genome size and gene model numbers by different mechanisms.</title>
        <authorList>
            <person name="Ali S."/>
            <person name="Shao J."/>
            <person name="Larry D.J."/>
            <person name="Kronmiller B."/>
            <person name="Shen D."/>
            <person name="Strem M.D."/>
            <person name="Melnick R.L."/>
            <person name="Guiltinan M.J."/>
            <person name="Tyler B.M."/>
            <person name="Meinhardt L.W."/>
            <person name="Bailey B.A."/>
        </authorList>
    </citation>
    <scope>NUCLEOTIDE SEQUENCE [LARGE SCALE GENOMIC DNA]</scope>
    <source>
        <strain evidence="4">zdho120</strain>
    </source>
</reference>
<gene>
    <name evidence="3" type="ORF">PHMEG_00017426</name>
</gene>
<keyword evidence="3" id="KW-0548">Nucleotidyltransferase</keyword>
<dbReference type="AlphaFoldDB" id="A0A225VXE4"/>
<keyword evidence="3" id="KW-0695">RNA-directed DNA polymerase</keyword>
<feature type="domain" description="Reverse transcriptase Ty1/copia-type" evidence="2">
    <location>
        <begin position="89"/>
        <end position="234"/>
    </location>
</feature>
<dbReference type="InterPro" id="IPR013103">
    <property type="entry name" value="RVT_2"/>
</dbReference>